<evidence type="ECO:0000256" key="2">
    <source>
        <dbReference type="ARBA" id="ARBA00022490"/>
    </source>
</evidence>
<dbReference type="PANTHER" id="PTHR11527">
    <property type="entry name" value="HEAT-SHOCK PROTEIN 20 FAMILY MEMBER"/>
    <property type="match status" value="1"/>
</dbReference>
<dbReference type="InterPro" id="IPR031107">
    <property type="entry name" value="Small_HSP"/>
</dbReference>
<keyword evidence="8" id="KW-1185">Reference proteome</keyword>
<dbReference type="InterPro" id="IPR008978">
    <property type="entry name" value="HSP20-like_chaperone"/>
</dbReference>
<dbReference type="Proteomes" id="UP000467840">
    <property type="component" value="Chromosome 3"/>
</dbReference>
<evidence type="ECO:0000256" key="3">
    <source>
        <dbReference type="ARBA" id="ARBA00023016"/>
    </source>
</evidence>
<evidence type="ECO:0000256" key="1">
    <source>
        <dbReference type="ARBA" id="ARBA00004496"/>
    </source>
</evidence>
<dbReference type="EMBL" id="JAAGAX010000017">
    <property type="protein sequence ID" value="KAF2287062.1"/>
    <property type="molecule type" value="Genomic_DNA"/>
</dbReference>
<evidence type="ECO:0000313" key="7">
    <source>
        <dbReference type="EMBL" id="KAF2287062.1"/>
    </source>
</evidence>
<dbReference type="SUPFAM" id="SSF49764">
    <property type="entry name" value="HSP20-like chaperones"/>
    <property type="match status" value="1"/>
</dbReference>
<proteinExistence type="inferred from homology"/>
<accession>A0A6A6KDV0</accession>
<dbReference type="GO" id="GO:0006950">
    <property type="term" value="P:response to stress"/>
    <property type="evidence" value="ECO:0007669"/>
    <property type="project" value="UniProtKB-ARBA"/>
</dbReference>
<dbReference type="PROSITE" id="PS01031">
    <property type="entry name" value="SHSP"/>
    <property type="match status" value="1"/>
</dbReference>
<dbReference type="Pfam" id="PF00011">
    <property type="entry name" value="HSP20"/>
    <property type="match status" value="1"/>
</dbReference>
<keyword evidence="2" id="KW-0963">Cytoplasm</keyword>
<evidence type="ECO:0000256" key="4">
    <source>
        <dbReference type="PROSITE-ProRule" id="PRU00285"/>
    </source>
</evidence>
<protein>
    <recommendedName>
        <fullName evidence="6">SHSP domain-containing protein</fullName>
    </recommendedName>
</protein>
<organism evidence="7 8">
    <name type="scientific">Hevea brasiliensis</name>
    <name type="common">Para rubber tree</name>
    <name type="synonym">Siphonia brasiliensis</name>
    <dbReference type="NCBI Taxonomy" id="3981"/>
    <lineage>
        <taxon>Eukaryota</taxon>
        <taxon>Viridiplantae</taxon>
        <taxon>Streptophyta</taxon>
        <taxon>Embryophyta</taxon>
        <taxon>Tracheophyta</taxon>
        <taxon>Spermatophyta</taxon>
        <taxon>Magnoliopsida</taxon>
        <taxon>eudicotyledons</taxon>
        <taxon>Gunneridae</taxon>
        <taxon>Pentapetalae</taxon>
        <taxon>rosids</taxon>
        <taxon>fabids</taxon>
        <taxon>Malpighiales</taxon>
        <taxon>Euphorbiaceae</taxon>
        <taxon>Crotonoideae</taxon>
        <taxon>Micrandreae</taxon>
        <taxon>Hevea</taxon>
    </lineage>
</organism>
<name>A0A6A6KDV0_HEVBR</name>
<dbReference type="GO" id="GO:0005737">
    <property type="term" value="C:cytoplasm"/>
    <property type="evidence" value="ECO:0007669"/>
    <property type="project" value="UniProtKB-SubCell"/>
</dbReference>
<evidence type="ECO:0000259" key="6">
    <source>
        <dbReference type="PROSITE" id="PS01031"/>
    </source>
</evidence>
<gene>
    <name evidence="7" type="ORF">GH714_037279</name>
</gene>
<comment type="caution">
    <text evidence="7">The sequence shown here is derived from an EMBL/GenBank/DDBJ whole genome shotgun (WGS) entry which is preliminary data.</text>
</comment>
<sequence>MELSLRKIGLDSAIMDVLHEILEVADETDKPDHAPSRAYIRDAQAMEATPVDAKELPNAFVFVIDMPGLKKDQVKVHVEDGNTLLVTGKRRREKENDQGVKYIRIERRLGKYLKKFVLPENANTEKISATYQDGGLDCDRGQEATAGAAEEAQDRGGASCLRDIHTKELESYGLHLEGLFSAVSWKLSAFVMA</sequence>
<dbReference type="FunFam" id="2.60.40.790:FF:000010">
    <property type="entry name" value="17.3 kDa class II heat shock protein-like"/>
    <property type="match status" value="1"/>
</dbReference>
<dbReference type="InterPro" id="IPR002068">
    <property type="entry name" value="A-crystallin/Hsp20_dom"/>
</dbReference>
<dbReference type="Gene3D" id="2.60.40.790">
    <property type="match status" value="1"/>
</dbReference>
<evidence type="ECO:0000313" key="8">
    <source>
        <dbReference type="Proteomes" id="UP000467840"/>
    </source>
</evidence>
<evidence type="ECO:0000256" key="5">
    <source>
        <dbReference type="RuleBase" id="RU003616"/>
    </source>
</evidence>
<dbReference type="AlphaFoldDB" id="A0A6A6KDV0"/>
<keyword evidence="3" id="KW-0346">Stress response</keyword>
<feature type="domain" description="SHSP" evidence="6">
    <location>
        <begin position="42"/>
        <end position="157"/>
    </location>
</feature>
<comment type="subcellular location">
    <subcellularLocation>
        <location evidence="1">Cytoplasm</location>
    </subcellularLocation>
</comment>
<comment type="similarity">
    <text evidence="4 5">Belongs to the small heat shock protein (HSP20) family.</text>
</comment>
<reference evidence="7 8" key="1">
    <citation type="journal article" date="2020" name="Mol. Plant">
        <title>The Chromosome-Based Rubber Tree Genome Provides New Insights into Spurge Genome Evolution and Rubber Biosynthesis.</title>
        <authorList>
            <person name="Liu J."/>
            <person name="Shi C."/>
            <person name="Shi C.C."/>
            <person name="Li W."/>
            <person name="Zhang Q.J."/>
            <person name="Zhang Y."/>
            <person name="Li K."/>
            <person name="Lu H.F."/>
            <person name="Shi C."/>
            <person name="Zhu S.T."/>
            <person name="Xiao Z.Y."/>
            <person name="Nan H."/>
            <person name="Yue Y."/>
            <person name="Zhu X.G."/>
            <person name="Wu Y."/>
            <person name="Hong X.N."/>
            <person name="Fan G.Y."/>
            <person name="Tong Y."/>
            <person name="Zhang D."/>
            <person name="Mao C.L."/>
            <person name="Liu Y.L."/>
            <person name="Hao S.J."/>
            <person name="Liu W.Q."/>
            <person name="Lv M.Q."/>
            <person name="Zhang H.B."/>
            <person name="Liu Y."/>
            <person name="Hu-Tang G.R."/>
            <person name="Wang J.P."/>
            <person name="Wang J.H."/>
            <person name="Sun Y.H."/>
            <person name="Ni S.B."/>
            <person name="Chen W.B."/>
            <person name="Zhang X.C."/>
            <person name="Jiao Y.N."/>
            <person name="Eichler E.E."/>
            <person name="Li G.H."/>
            <person name="Liu X."/>
            <person name="Gao L.Z."/>
        </authorList>
    </citation>
    <scope>NUCLEOTIDE SEQUENCE [LARGE SCALE GENOMIC DNA]</scope>
    <source>
        <strain evidence="8">cv. GT1</strain>
        <tissue evidence="7">Leaf</tissue>
    </source>
</reference>